<accession>A0A7S0HXA9</accession>
<dbReference type="SUPFAM" id="SSF81296">
    <property type="entry name" value="E set domains"/>
    <property type="match status" value="1"/>
</dbReference>
<name>A0A7S0HXA9_9CRYP</name>
<dbReference type="EMBL" id="HBEO01031997">
    <property type="protein sequence ID" value="CAD8504709.1"/>
    <property type="molecule type" value="Transcribed_RNA"/>
</dbReference>
<sequence>MVLKVVTLLVLCFAMLLSHTGSISAPASWNRISVDGVESFVSSVLSTTSSKIQVYGSGFIEVAGDYECVFRTDLMICSSLPLPPSTRCGEVEVRRQPAKVESSSVLTCNSPDRWDLPSMLVRFSVEKARTPLLPQYFALLYIEAGILSASPTYVGASGQYDGIAQTMRLRGRGFDAYNEFAQRCSLCDGRLGPVKYSCLFSEVAGNAAVAFHVLTDAQVVSTQELSCPLPPLVGEQRKIRLSVQAGTSALAGSVELDYFQQVEGISSETVPSDGSGTLVISGSGFSSSLSYACCFGSERTCSSAAVSSWRNLTCSPPVWDHPLQTVSFFVLLKESNRTLNFTSSRPISVSFQPVVYSLTPTEGFANGGLQLIVKGFGFFAGQSFAVEFRCGDNFERVIHVVNESTTIFSFSSPPWNFPVCNSNVSIYYNSSLLATQDSNGSQFNFLYLSVLDNFDRTVGATIGGSYLSVLGFGLPLNKFCDIIFRGVEGQVAYDFCNCQNGCKAYKCVRSQILALSRFDVQVPPWPGVGKANVTVFCDFGKLSTIFEYQSTYVRTMLPTRGSVNGGYQVKLSGRFAASATFSVNLISPTSETLNVNTTFVNESEVSFIMPTVEFVEGFYQIEVLQGNVLLPLIASHCLQFNLIATLLSTSRVVTRGGDEIVVEGSGFNVERSVYCCLIDNGIRRPARILSSSSISCPINKTDMIGRCNLELQIFNNEELAQTCPISQTAPVSSCNLSPQFFYPIRSSVDISAWLMSAHPNRFNAFTSSQILVQADGLTNGGNTTCGSSHKCLFGSTALSAANLTFPVSASAVWINIDSIEKMIDKDRHFPFQLRVDEEILSILTEISLPDIQVYNFSTSSLTTNLSSSLLTLCSINNSAVAIIATSSTTREARQIARCSTVATSNEMSVTMIELYFDNDWMITASDYVFSINTIHVLRGSNSTTPSTHLQDSKLIGVTLTDAQILNDTHLTCQSPLWPFSQDALLTVVQDNVFPRNDLSVLFDLWTWFPEEMTESTGSARGGQILFFYGTGFCQRGDCSQYNFVCRFADMTASQTLIVVAVIHNTSVLSCITPSWSFPDMHSRVTLEETHHNQQDSMSGRFFVYTFLEDIVNFTAAGQAQIGNISLPQVIAYNHMLIQVHGFGFLSNMMYSCRMIAKNISNLDVIIEGYDVVTVSSSSIVCEFPPLSADFSSQVVQLQIDRRSASSAYTLFSGCCGSPGCTCANNKIYVAQAYAEVDWGSTTCSSVSTFCEKNIVIYGAGFHLDQLYSCHVRSSTANFTSSPAPPLGASLMSCLFDLPPGEAGRVLQLEVLQGEETIPSLYSSTESVQLCC</sequence>
<gene>
    <name evidence="2" type="ORF">HPHI1048_LOCUS21685</name>
</gene>
<feature type="signal peptide" evidence="1">
    <location>
        <begin position="1"/>
        <end position="22"/>
    </location>
</feature>
<evidence type="ECO:0000313" key="2">
    <source>
        <dbReference type="EMBL" id="CAD8504709.1"/>
    </source>
</evidence>
<feature type="chain" id="PRO_5030806227" description="IPT/TIG domain-containing protein" evidence="1">
    <location>
        <begin position="23"/>
        <end position="1331"/>
    </location>
</feature>
<keyword evidence="1" id="KW-0732">Signal</keyword>
<dbReference type="Gene3D" id="2.60.40.10">
    <property type="entry name" value="Immunoglobulins"/>
    <property type="match status" value="1"/>
</dbReference>
<dbReference type="CDD" id="cd00102">
    <property type="entry name" value="IPT"/>
    <property type="match status" value="1"/>
</dbReference>
<proteinExistence type="predicted"/>
<evidence type="ECO:0000256" key="1">
    <source>
        <dbReference type="SAM" id="SignalP"/>
    </source>
</evidence>
<protein>
    <recommendedName>
        <fullName evidence="3">IPT/TIG domain-containing protein</fullName>
    </recommendedName>
</protein>
<reference evidence="2" key="1">
    <citation type="submission" date="2021-01" db="EMBL/GenBank/DDBJ databases">
        <authorList>
            <person name="Corre E."/>
            <person name="Pelletier E."/>
            <person name="Niang G."/>
            <person name="Scheremetjew M."/>
            <person name="Finn R."/>
            <person name="Kale V."/>
            <person name="Holt S."/>
            <person name="Cochrane G."/>
            <person name="Meng A."/>
            <person name="Brown T."/>
            <person name="Cohen L."/>
        </authorList>
    </citation>
    <scope>NUCLEOTIDE SEQUENCE</scope>
    <source>
        <strain evidence="2">CCMP325</strain>
    </source>
</reference>
<dbReference type="InterPro" id="IPR014756">
    <property type="entry name" value="Ig_E-set"/>
</dbReference>
<organism evidence="2">
    <name type="scientific">Hanusia phi</name>
    <dbReference type="NCBI Taxonomy" id="3032"/>
    <lineage>
        <taxon>Eukaryota</taxon>
        <taxon>Cryptophyceae</taxon>
        <taxon>Pyrenomonadales</taxon>
        <taxon>Geminigeraceae</taxon>
        <taxon>Hanusia</taxon>
    </lineage>
</organism>
<dbReference type="InterPro" id="IPR013783">
    <property type="entry name" value="Ig-like_fold"/>
</dbReference>
<evidence type="ECO:0008006" key="3">
    <source>
        <dbReference type="Google" id="ProtNLM"/>
    </source>
</evidence>